<evidence type="ECO:0000313" key="2">
    <source>
        <dbReference type="Proteomes" id="UP000030686"/>
    </source>
</evidence>
<evidence type="ECO:0000313" key="1">
    <source>
        <dbReference type="EMBL" id="CDM36505.1"/>
    </source>
</evidence>
<dbReference type="AlphaFoldDB" id="W6QJA8"/>
<reference evidence="1" key="1">
    <citation type="journal article" date="2014" name="Nat. Commun.">
        <title>Multiple recent horizontal transfers of a large genomic region in cheese making fungi.</title>
        <authorList>
            <person name="Cheeseman K."/>
            <person name="Ropars J."/>
            <person name="Renault P."/>
            <person name="Dupont J."/>
            <person name="Gouzy J."/>
            <person name="Branca A."/>
            <person name="Abraham A.L."/>
            <person name="Ceppi M."/>
            <person name="Conseiller E."/>
            <person name="Debuchy R."/>
            <person name="Malagnac F."/>
            <person name="Goarin A."/>
            <person name="Silar P."/>
            <person name="Lacoste S."/>
            <person name="Sallet E."/>
            <person name="Bensimon A."/>
            <person name="Giraud T."/>
            <person name="Brygoo Y."/>
        </authorList>
    </citation>
    <scope>NUCLEOTIDE SEQUENCE [LARGE SCALE GENOMIC DNA]</scope>
    <source>
        <strain evidence="1">FM164</strain>
    </source>
</reference>
<accession>W6QJA8</accession>
<proteinExistence type="predicted"/>
<dbReference type="STRING" id="1365484.W6QJA8"/>
<gene>
    <name evidence="1" type="ORF">PROQFM164_S05g000338</name>
</gene>
<dbReference type="OrthoDB" id="4343176at2759"/>
<organism evidence="1 2">
    <name type="scientific">Penicillium roqueforti (strain FM164)</name>
    <dbReference type="NCBI Taxonomy" id="1365484"/>
    <lineage>
        <taxon>Eukaryota</taxon>
        <taxon>Fungi</taxon>
        <taxon>Dikarya</taxon>
        <taxon>Ascomycota</taxon>
        <taxon>Pezizomycotina</taxon>
        <taxon>Eurotiomycetes</taxon>
        <taxon>Eurotiomycetidae</taxon>
        <taxon>Eurotiales</taxon>
        <taxon>Aspergillaceae</taxon>
        <taxon>Penicillium</taxon>
    </lineage>
</organism>
<dbReference type="EMBL" id="HG792019">
    <property type="protein sequence ID" value="CDM36505.1"/>
    <property type="molecule type" value="Genomic_DNA"/>
</dbReference>
<keyword evidence="2" id="KW-1185">Reference proteome</keyword>
<sequence>MRPEAIVPISVSASFLSSPTCLLHYPLHMLQGGGAERYQGPPLPSLAQQMYYHRTGEPLHK</sequence>
<protein>
    <submittedName>
        <fullName evidence="1">Uncharacterized protein</fullName>
    </submittedName>
</protein>
<name>W6QJA8_PENRF</name>
<dbReference type="Proteomes" id="UP000030686">
    <property type="component" value="Unassembled WGS sequence"/>
</dbReference>